<name>A0ABX1XWN2_9BACL</name>
<dbReference type="Gene3D" id="1.10.10.1100">
    <property type="entry name" value="BFD-like [2Fe-2S]-binding domain"/>
    <property type="match status" value="1"/>
</dbReference>
<evidence type="ECO:0000259" key="1">
    <source>
        <dbReference type="Pfam" id="PF18423"/>
    </source>
</evidence>
<comment type="caution">
    <text evidence="2">The sequence shown here is derived from an EMBL/GenBank/DDBJ whole genome shotgun (WGS) entry which is preliminary data.</text>
</comment>
<dbReference type="InterPro" id="IPR040890">
    <property type="entry name" value="Znf_CopZ"/>
</dbReference>
<dbReference type="InterPro" id="IPR041854">
    <property type="entry name" value="BFD-like_2Fe2S-bd_dom_sf"/>
</dbReference>
<feature type="domain" description="CopZ zinc binding" evidence="1">
    <location>
        <begin position="17"/>
        <end position="78"/>
    </location>
</feature>
<dbReference type="Proteomes" id="UP000616779">
    <property type="component" value="Unassembled WGS sequence"/>
</dbReference>
<gene>
    <name evidence="2" type="ORF">GC098_16365</name>
</gene>
<dbReference type="NCBIfam" id="NF047645">
    <property type="entry name" value="CopZ_Nterm_CC"/>
    <property type="match status" value="1"/>
</dbReference>
<protein>
    <submittedName>
        <fullName evidence="2">(2Fe-2S)-binding protein</fullName>
    </submittedName>
</protein>
<evidence type="ECO:0000313" key="3">
    <source>
        <dbReference type="Proteomes" id="UP000616779"/>
    </source>
</evidence>
<dbReference type="Pfam" id="PF18423">
    <property type="entry name" value="zf_CopZ"/>
    <property type="match status" value="1"/>
</dbReference>
<sequence>MSDCCTTVQGSGMNDTRKCPSCMANGKKVKLLTLKSMLKPATLSSLDAEVTHYFCSTSNCDVVYFDKDKKIYSISEIKVPVHQKDPASTVPVCYCFDWTKEKITLSVESGHTPNPVDHIRENINKNRCGCEVNNPQGSCCLSNITKFINQLS</sequence>
<proteinExistence type="predicted"/>
<accession>A0ABX1XWN2</accession>
<dbReference type="EMBL" id="WHOA01000107">
    <property type="protein sequence ID" value="NOU72975.1"/>
    <property type="molecule type" value="Genomic_DNA"/>
</dbReference>
<dbReference type="Gene3D" id="2.20.25.270">
    <property type="match status" value="1"/>
</dbReference>
<evidence type="ECO:0000313" key="2">
    <source>
        <dbReference type="EMBL" id="NOU72975.1"/>
    </source>
</evidence>
<dbReference type="CDD" id="cd10141">
    <property type="entry name" value="CopZ-like_Fer2_BFD-like"/>
    <property type="match status" value="1"/>
</dbReference>
<organism evidence="2 3">
    <name type="scientific">Paenibacillus phytorum</name>
    <dbReference type="NCBI Taxonomy" id="2654977"/>
    <lineage>
        <taxon>Bacteria</taxon>
        <taxon>Bacillati</taxon>
        <taxon>Bacillota</taxon>
        <taxon>Bacilli</taxon>
        <taxon>Bacillales</taxon>
        <taxon>Paenibacillaceae</taxon>
        <taxon>Paenibacillus</taxon>
    </lineage>
</organism>
<reference evidence="2 3" key="1">
    <citation type="submission" date="2019-10" db="EMBL/GenBank/DDBJ databases">
        <title>Description of Paenibacillus terrestris sp. nov.</title>
        <authorList>
            <person name="Carlier A."/>
            <person name="Qi S."/>
        </authorList>
    </citation>
    <scope>NUCLEOTIDE SEQUENCE [LARGE SCALE GENOMIC DNA]</scope>
    <source>
        <strain evidence="2 3">LMG 31458</strain>
    </source>
</reference>
<dbReference type="RefSeq" id="WP_171644249.1">
    <property type="nucleotide sequence ID" value="NZ_WHOA01000107.1"/>
</dbReference>
<keyword evidence="3" id="KW-1185">Reference proteome</keyword>